<dbReference type="Gene3D" id="3.40.50.1820">
    <property type="entry name" value="alpha/beta hydrolase"/>
    <property type="match status" value="1"/>
</dbReference>
<evidence type="ECO:0000259" key="1">
    <source>
        <dbReference type="Pfam" id="PF00326"/>
    </source>
</evidence>
<evidence type="ECO:0000259" key="2">
    <source>
        <dbReference type="Pfam" id="PF00930"/>
    </source>
</evidence>
<dbReference type="SUPFAM" id="SSF53474">
    <property type="entry name" value="alpha/beta-Hydrolases"/>
    <property type="match status" value="1"/>
</dbReference>
<dbReference type="PANTHER" id="PTHR11731">
    <property type="entry name" value="PROTEASE FAMILY S9B,C DIPEPTIDYL-PEPTIDASE IV-RELATED"/>
    <property type="match status" value="1"/>
</dbReference>
<comment type="caution">
    <text evidence="3">The sequence shown here is derived from an EMBL/GenBank/DDBJ whole genome shotgun (WGS) entry which is preliminary data.</text>
</comment>
<dbReference type="InterPro" id="IPR029058">
    <property type="entry name" value="AB_hydrolase_fold"/>
</dbReference>
<sequence length="752" mass="86539">MKRRTLLLIILGIWCLGWSLNLVSQEKTLDPWLSPERIFLNRDFTPESFGPARWLPDGRTYTTVEKSAEIEGGTDIVAYDAETGRRQVLISASVLMDRKNSRPLRVEGYDWSKDGRHLLIFTNSQRVWRLNTRGDYWVFDLAAKQLKKLGEKFEPSSLMFAKFSPSARQVAYVYRNNIYVEDIDSGQIRKLTLDGSETIINGTSDWVYEEEFSLRDGFRWSPDGRYIAFWRFDTSSIQDYYLINNTDSLYPKIIPIKYPKVGTMNSECKIGVVDVATGKTDWIALPGDSRKDYYLPVMDWTQDSKGVIFQHINRLQNTNQVMIFDLASRELRNVFTDRDQAWVEVMDDFIWLNKGKSLLWLSERDGWKHVYEIFLDGRTARQITRGQFDVISLGGLDEKRGWLYFMASPDNATQRYFYRVRLNQNSKPERVTPLTLPGSHSYQMSPDGSFAIHTYSTFDSPPVIDLVNLPRHRVLRTLVTNESLRAKVNALKKQPAEFFKVDTGQAILDGWCLKPPGFDENKKYPVIVYVYGEPAAQTVLDRWGGNSYLWHLLLAQKGYVVISIDNRGTPAPKGREWRKCVYRQVGILAPADQAAALKALIKQWPWLDASRIGVWGWSGGGQMTLNAMFKYPDLYRTGIAVAFVSDQLLYDTIYQERYMGLPQDNPEGYREGSPIHFAGNLKGNLLIIHGTGDDNVHYQSFERLVNELVAQNKLFSMMAYPNRSHGISEGKNTTIHLYRTMLNFFLKNLPVN</sequence>
<dbReference type="PANTHER" id="PTHR11731:SF193">
    <property type="entry name" value="DIPEPTIDYL PEPTIDASE 9"/>
    <property type="match status" value="1"/>
</dbReference>
<dbReference type="EMBL" id="QUAH01000011">
    <property type="protein sequence ID" value="RFT15271.1"/>
    <property type="molecule type" value="Genomic_DNA"/>
</dbReference>
<dbReference type="AlphaFoldDB" id="A0A3E2BKM0"/>
<dbReference type="Pfam" id="PF00930">
    <property type="entry name" value="DPPIV_N"/>
    <property type="match status" value="1"/>
</dbReference>
<dbReference type="Pfam" id="PF00326">
    <property type="entry name" value="Peptidase_S9"/>
    <property type="match status" value="1"/>
</dbReference>
<name>A0A3E2BKM0_9BACT</name>
<dbReference type="GO" id="GO:0006508">
    <property type="term" value="P:proteolysis"/>
    <property type="evidence" value="ECO:0007669"/>
    <property type="project" value="InterPro"/>
</dbReference>
<feature type="domain" description="Peptidase S9 prolyl oligopeptidase catalytic" evidence="1">
    <location>
        <begin position="553"/>
        <end position="749"/>
    </location>
</feature>
<evidence type="ECO:0000313" key="3">
    <source>
        <dbReference type="EMBL" id="RFT15271.1"/>
    </source>
</evidence>
<reference evidence="3 4" key="1">
    <citation type="submission" date="2018-08" db="EMBL/GenBank/DDBJ databases">
        <title>Genome analysis of the thermophilic bacterium of the candidate phylum Aminicenantes from deep subsurface aquifer revealed its physiology and ecological role.</title>
        <authorList>
            <person name="Kadnikov V.V."/>
            <person name="Mardanov A.V."/>
            <person name="Beletsky A.V."/>
            <person name="Karnachuk O.V."/>
            <person name="Ravin N.V."/>
        </authorList>
    </citation>
    <scope>NUCLEOTIDE SEQUENCE [LARGE SCALE GENOMIC DNA]</scope>
    <source>
        <strain evidence="3">BY38</strain>
    </source>
</reference>
<dbReference type="InterPro" id="IPR050278">
    <property type="entry name" value="Serine_Prot_S9B/DPPIV"/>
</dbReference>
<evidence type="ECO:0000313" key="4">
    <source>
        <dbReference type="Proteomes" id="UP000257323"/>
    </source>
</evidence>
<gene>
    <name evidence="3" type="ORF">OP8BY_0566</name>
</gene>
<feature type="domain" description="Dipeptidylpeptidase IV N-terminal" evidence="2">
    <location>
        <begin position="112"/>
        <end position="462"/>
    </location>
</feature>
<dbReference type="SUPFAM" id="SSF82171">
    <property type="entry name" value="DPP6 N-terminal domain-like"/>
    <property type="match status" value="1"/>
</dbReference>
<organism evidence="3 4">
    <name type="scientific">Candidatus Saccharicenans subterraneus</name>
    <dbReference type="NCBI Taxonomy" id="2508984"/>
    <lineage>
        <taxon>Bacteria</taxon>
        <taxon>Candidatus Aminicenantota</taxon>
        <taxon>Candidatus Aminicenantia</taxon>
        <taxon>Candidatus Aminicenantales</taxon>
        <taxon>Candidatus Saccharicenantaceae</taxon>
        <taxon>Candidatus Saccharicenans</taxon>
    </lineage>
</organism>
<accession>A0A3E2BKM0</accession>
<dbReference type="GO" id="GO:0008236">
    <property type="term" value="F:serine-type peptidase activity"/>
    <property type="evidence" value="ECO:0007669"/>
    <property type="project" value="InterPro"/>
</dbReference>
<proteinExistence type="predicted"/>
<dbReference type="Proteomes" id="UP000257323">
    <property type="component" value="Unassembled WGS sequence"/>
</dbReference>
<dbReference type="Gene3D" id="2.140.10.30">
    <property type="entry name" value="Dipeptidylpeptidase IV, N-terminal domain"/>
    <property type="match status" value="1"/>
</dbReference>
<dbReference type="GO" id="GO:0008239">
    <property type="term" value="F:dipeptidyl-peptidase activity"/>
    <property type="evidence" value="ECO:0007669"/>
    <property type="project" value="TreeGrafter"/>
</dbReference>
<protein>
    <submittedName>
        <fullName evidence="3">Dipeptidyl peptidase IV</fullName>
    </submittedName>
</protein>
<dbReference type="InterPro" id="IPR001375">
    <property type="entry name" value="Peptidase_S9_cat"/>
</dbReference>
<dbReference type="InterPro" id="IPR002469">
    <property type="entry name" value="Peptidase_S9B_N"/>
</dbReference>